<name>A0A4C1T6T2_EUMVA</name>
<comment type="caution">
    <text evidence="1">The sequence shown here is derived from an EMBL/GenBank/DDBJ whole genome shotgun (WGS) entry which is preliminary data.</text>
</comment>
<gene>
    <name evidence="1" type="ORF">EVAR_92450_1</name>
</gene>
<protein>
    <submittedName>
        <fullName evidence="1">Uncharacterized protein</fullName>
    </submittedName>
</protein>
<accession>A0A4C1T6T2</accession>
<proteinExistence type="predicted"/>
<evidence type="ECO:0000313" key="2">
    <source>
        <dbReference type="Proteomes" id="UP000299102"/>
    </source>
</evidence>
<sequence length="93" mass="10458">MRDNKPISALKLLNAADRKLVARRTSDVRRYEAEQFFQGSVTSLRDSNPAEGARAGASPLRGPLVGISDPLARVYFVQRSRNDRVQVRILEVY</sequence>
<dbReference type="Proteomes" id="UP000299102">
    <property type="component" value="Unassembled WGS sequence"/>
</dbReference>
<dbReference type="AlphaFoldDB" id="A0A4C1T6T2"/>
<evidence type="ECO:0000313" key="1">
    <source>
        <dbReference type="EMBL" id="GBP09905.1"/>
    </source>
</evidence>
<dbReference type="EMBL" id="BGZK01000038">
    <property type="protein sequence ID" value="GBP09905.1"/>
    <property type="molecule type" value="Genomic_DNA"/>
</dbReference>
<keyword evidence="2" id="KW-1185">Reference proteome</keyword>
<organism evidence="1 2">
    <name type="scientific">Eumeta variegata</name>
    <name type="common">Bagworm moth</name>
    <name type="synonym">Eumeta japonica</name>
    <dbReference type="NCBI Taxonomy" id="151549"/>
    <lineage>
        <taxon>Eukaryota</taxon>
        <taxon>Metazoa</taxon>
        <taxon>Ecdysozoa</taxon>
        <taxon>Arthropoda</taxon>
        <taxon>Hexapoda</taxon>
        <taxon>Insecta</taxon>
        <taxon>Pterygota</taxon>
        <taxon>Neoptera</taxon>
        <taxon>Endopterygota</taxon>
        <taxon>Lepidoptera</taxon>
        <taxon>Glossata</taxon>
        <taxon>Ditrysia</taxon>
        <taxon>Tineoidea</taxon>
        <taxon>Psychidae</taxon>
        <taxon>Oiketicinae</taxon>
        <taxon>Eumeta</taxon>
    </lineage>
</organism>
<reference evidence="1 2" key="1">
    <citation type="journal article" date="2019" name="Commun. Biol.">
        <title>The bagworm genome reveals a unique fibroin gene that provides high tensile strength.</title>
        <authorList>
            <person name="Kono N."/>
            <person name="Nakamura H."/>
            <person name="Ohtoshi R."/>
            <person name="Tomita M."/>
            <person name="Numata K."/>
            <person name="Arakawa K."/>
        </authorList>
    </citation>
    <scope>NUCLEOTIDE SEQUENCE [LARGE SCALE GENOMIC DNA]</scope>
</reference>